<comment type="subcellular location">
    <subcellularLocation>
        <location evidence="1">Membrane</location>
        <topology evidence="1">Multi-pass membrane protein</topology>
    </subcellularLocation>
</comment>
<evidence type="ECO:0000256" key="5">
    <source>
        <dbReference type="ARBA" id="ARBA00023136"/>
    </source>
</evidence>
<organism evidence="7 8">
    <name type="scientific">Galerina marginata (strain CBS 339.88)</name>
    <dbReference type="NCBI Taxonomy" id="685588"/>
    <lineage>
        <taxon>Eukaryota</taxon>
        <taxon>Fungi</taxon>
        <taxon>Dikarya</taxon>
        <taxon>Basidiomycota</taxon>
        <taxon>Agaricomycotina</taxon>
        <taxon>Agaricomycetes</taxon>
        <taxon>Agaricomycetidae</taxon>
        <taxon>Agaricales</taxon>
        <taxon>Agaricineae</taxon>
        <taxon>Strophariaceae</taxon>
        <taxon>Galerina</taxon>
    </lineage>
</organism>
<gene>
    <name evidence="7" type="ORF">GALMADRAFT_233120</name>
</gene>
<dbReference type="PANTHER" id="PTHR11266">
    <property type="entry name" value="PEROXISOMAL MEMBRANE PROTEIN 2, PXMP2 MPV17"/>
    <property type="match status" value="1"/>
</dbReference>
<dbReference type="EMBL" id="KL142367">
    <property type="protein sequence ID" value="KDR84774.1"/>
    <property type="molecule type" value="Genomic_DNA"/>
</dbReference>
<evidence type="ECO:0000256" key="4">
    <source>
        <dbReference type="ARBA" id="ARBA00022989"/>
    </source>
</evidence>
<dbReference type="GO" id="GO:0005739">
    <property type="term" value="C:mitochondrion"/>
    <property type="evidence" value="ECO:0007669"/>
    <property type="project" value="TreeGrafter"/>
</dbReference>
<comment type="similarity">
    <text evidence="2 6">Belongs to the peroxisomal membrane protein PXMP2/4 family.</text>
</comment>
<dbReference type="Proteomes" id="UP000027222">
    <property type="component" value="Unassembled WGS sequence"/>
</dbReference>
<dbReference type="GO" id="GO:0016020">
    <property type="term" value="C:membrane"/>
    <property type="evidence" value="ECO:0007669"/>
    <property type="project" value="UniProtKB-SubCell"/>
</dbReference>
<evidence type="ECO:0000256" key="6">
    <source>
        <dbReference type="RuleBase" id="RU363053"/>
    </source>
</evidence>
<reference evidence="8" key="1">
    <citation type="journal article" date="2014" name="Proc. Natl. Acad. Sci. U.S.A.">
        <title>Extensive sampling of basidiomycete genomes demonstrates inadequacy of the white-rot/brown-rot paradigm for wood decay fungi.</title>
        <authorList>
            <person name="Riley R."/>
            <person name="Salamov A.A."/>
            <person name="Brown D.W."/>
            <person name="Nagy L.G."/>
            <person name="Floudas D."/>
            <person name="Held B.W."/>
            <person name="Levasseur A."/>
            <person name="Lombard V."/>
            <person name="Morin E."/>
            <person name="Otillar R."/>
            <person name="Lindquist E.A."/>
            <person name="Sun H."/>
            <person name="LaButti K.M."/>
            <person name="Schmutz J."/>
            <person name="Jabbour D."/>
            <person name="Luo H."/>
            <person name="Baker S.E."/>
            <person name="Pisabarro A.G."/>
            <person name="Walton J.D."/>
            <person name="Blanchette R.A."/>
            <person name="Henrissat B."/>
            <person name="Martin F."/>
            <person name="Cullen D."/>
            <person name="Hibbett D.S."/>
            <person name="Grigoriev I.V."/>
        </authorList>
    </citation>
    <scope>NUCLEOTIDE SEQUENCE [LARGE SCALE GENOMIC DNA]</scope>
    <source>
        <strain evidence="8">CBS 339.88</strain>
    </source>
</reference>
<dbReference type="PANTHER" id="PTHR11266:SF50">
    <property type="entry name" value="VACUOLAR MEMBRANE PROTEIN YOR292C"/>
    <property type="match status" value="1"/>
</dbReference>
<accession>A0A067TXQ4</accession>
<keyword evidence="8" id="KW-1185">Reference proteome</keyword>
<dbReference type="OrthoDB" id="10267969at2759"/>
<name>A0A067TXQ4_GALM3</name>
<dbReference type="AlphaFoldDB" id="A0A067TXQ4"/>
<dbReference type="Pfam" id="PF04117">
    <property type="entry name" value="Mpv17_PMP22"/>
    <property type="match status" value="1"/>
</dbReference>
<proteinExistence type="inferred from homology"/>
<evidence type="ECO:0000313" key="7">
    <source>
        <dbReference type="EMBL" id="KDR84774.1"/>
    </source>
</evidence>
<keyword evidence="5" id="KW-0472">Membrane</keyword>
<dbReference type="HOGENOM" id="CLU_049109_8_0_1"/>
<evidence type="ECO:0000256" key="1">
    <source>
        <dbReference type="ARBA" id="ARBA00004141"/>
    </source>
</evidence>
<sequence>MAALTLARAYQHSFDSHPNTTLAVTGGCLNALGDAVAQVSQNALKKEKHEDFRYDVARTMRFFCFGFAISPVMGRWNGVLERRFPLRPLRGTNKVSFPALYKRVACDQLVMAPAGLVFFIGSMGMMEGRSPRQIGDRFKDLYLTALLANWKVWPIAQLVNFRYMPLPYRVPFTQACGVFWTLYLSILNSKESKRQDDELTVKRLQTPIDA</sequence>
<evidence type="ECO:0000313" key="8">
    <source>
        <dbReference type="Proteomes" id="UP000027222"/>
    </source>
</evidence>
<keyword evidence="4" id="KW-1133">Transmembrane helix</keyword>
<keyword evidence="3" id="KW-0812">Transmembrane</keyword>
<evidence type="ECO:0000256" key="3">
    <source>
        <dbReference type="ARBA" id="ARBA00022692"/>
    </source>
</evidence>
<evidence type="ECO:0000256" key="2">
    <source>
        <dbReference type="ARBA" id="ARBA00006824"/>
    </source>
</evidence>
<dbReference type="STRING" id="685588.A0A067TXQ4"/>
<protein>
    <submittedName>
        <fullName evidence="7">Uncharacterized protein</fullName>
    </submittedName>
</protein>
<dbReference type="InterPro" id="IPR007248">
    <property type="entry name" value="Mpv17_PMP22"/>
</dbReference>